<evidence type="ECO:0000313" key="1">
    <source>
        <dbReference type="EMBL" id="SFV53838.1"/>
    </source>
</evidence>
<dbReference type="AlphaFoldDB" id="A0A1W1BK04"/>
<gene>
    <name evidence="1" type="ORF">MNB_SV-6-73</name>
</gene>
<dbReference type="EMBL" id="FPHC01000031">
    <property type="protein sequence ID" value="SFV53838.1"/>
    <property type="molecule type" value="Genomic_DNA"/>
</dbReference>
<name>A0A1W1BK04_9ZZZZ</name>
<reference evidence="1" key="1">
    <citation type="submission" date="2016-10" db="EMBL/GenBank/DDBJ databases">
        <authorList>
            <person name="de Groot N.N."/>
        </authorList>
    </citation>
    <scope>NUCLEOTIDE SEQUENCE</scope>
</reference>
<sequence>MRTRYLLFIIIFMSGCGGVDISSSSSISVVDRSEKIAIYAMSNYTDTPRAGMRAANIAEGILLSNGYQVVDRIDSNSRKLTLDEKLSDASQRGIRYIFVGGVSEWRYKTGIDGEPAISLQFKIIDTSTKAVKWSAVASDSSWGNDSIGTVAQELIASMIKK</sequence>
<accession>A0A1W1BK04</accession>
<proteinExistence type="predicted"/>
<protein>
    <submittedName>
        <fullName evidence="1">Extracellular Matrix protein PelC</fullName>
    </submittedName>
</protein>
<dbReference type="Gene3D" id="3.40.50.10610">
    <property type="entry name" value="ABC-type transport auxiliary lipoprotein component"/>
    <property type="match status" value="1"/>
</dbReference>
<organism evidence="1">
    <name type="scientific">hydrothermal vent metagenome</name>
    <dbReference type="NCBI Taxonomy" id="652676"/>
    <lineage>
        <taxon>unclassified sequences</taxon>
        <taxon>metagenomes</taxon>
        <taxon>ecological metagenomes</taxon>
    </lineage>
</organism>
<dbReference type="PROSITE" id="PS51257">
    <property type="entry name" value="PROKAR_LIPOPROTEIN"/>
    <property type="match status" value="1"/>
</dbReference>